<gene>
    <name evidence="1" type="ORF">HAX54_006831</name>
</gene>
<sequence length="66" mass="7840">MGRYHSTRGERPWSRMPNFLSFSIYTYADRRVILPNYGTVISNRLSHRPHSLPPDWFTPKPHITAR</sequence>
<organism evidence="1 2">
    <name type="scientific">Datura stramonium</name>
    <name type="common">Jimsonweed</name>
    <name type="synonym">Common thornapple</name>
    <dbReference type="NCBI Taxonomy" id="4076"/>
    <lineage>
        <taxon>Eukaryota</taxon>
        <taxon>Viridiplantae</taxon>
        <taxon>Streptophyta</taxon>
        <taxon>Embryophyta</taxon>
        <taxon>Tracheophyta</taxon>
        <taxon>Spermatophyta</taxon>
        <taxon>Magnoliopsida</taxon>
        <taxon>eudicotyledons</taxon>
        <taxon>Gunneridae</taxon>
        <taxon>Pentapetalae</taxon>
        <taxon>asterids</taxon>
        <taxon>lamiids</taxon>
        <taxon>Solanales</taxon>
        <taxon>Solanaceae</taxon>
        <taxon>Solanoideae</taxon>
        <taxon>Datureae</taxon>
        <taxon>Datura</taxon>
    </lineage>
</organism>
<comment type="caution">
    <text evidence="1">The sequence shown here is derived from an EMBL/GenBank/DDBJ whole genome shotgun (WGS) entry which is preliminary data.</text>
</comment>
<name>A0ABS8TCG4_DATST</name>
<protein>
    <submittedName>
        <fullName evidence="1">Uncharacterized protein</fullName>
    </submittedName>
</protein>
<dbReference type="Proteomes" id="UP000823775">
    <property type="component" value="Unassembled WGS sequence"/>
</dbReference>
<reference evidence="1 2" key="1">
    <citation type="journal article" date="2021" name="BMC Genomics">
        <title>Datura genome reveals duplications of psychoactive alkaloid biosynthetic genes and high mutation rate following tissue culture.</title>
        <authorList>
            <person name="Rajewski A."/>
            <person name="Carter-House D."/>
            <person name="Stajich J."/>
            <person name="Litt A."/>
        </authorList>
    </citation>
    <scope>NUCLEOTIDE SEQUENCE [LARGE SCALE GENOMIC DNA]</scope>
    <source>
        <strain evidence="1">AR-01</strain>
    </source>
</reference>
<accession>A0ABS8TCG4</accession>
<feature type="non-terminal residue" evidence="1">
    <location>
        <position position="66"/>
    </location>
</feature>
<keyword evidence="2" id="KW-1185">Reference proteome</keyword>
<evidence type="ECO:0000313" key="1">
    <source>
        <dbReference type="EMBL" id="MCD7468511.1"/>
    </source>
</evidence>
<dbReference type="EMBL" id="JACEIK010001350">
    <property type="protein sequence ID" value="MCD7468511.1"/>
    <property type="molecule type" value="Genomic_DNA"/>
</dbReference>
<evidence type="ECO:0000313" key="2">
    <source>
        <dbReference type="Proteomes" id="UP000823775"/>
    </source>
</evidence>
<proteinExistence type="predicted"/>